<dbReference type="PROSITE" id="PS51007">
    <property type="entry name" value="CYTC"/>
    <property type="match status" value="1"/>
</dbReference>
<dbReference type="GO" id="GO:0046872">
    <property type="term" value="F:metal ion binding"/>
    <property type="evidence" value="ECO:0007669"/>
    <property type="project" value="UniProtKB-KW"/>
</dbReference>
<dbReference type="GO" id="GO:0020037">
    <property type="term" value="F:heme binding"/>
    <property type="evidence" value="ECO:0007669"/>
    <property type="project" value="InterPro"/>
</dbReference>
<keyword evidence="1 4" id="KW-0349">Heme</keyword>
<keyword evidence="3 4" id="KW-0408">Iron</keyword>
<dbReference type="Proteomes" id="UP000593737">
    <property type="component" value="Chromosome"/>
</dbReference>
<protein>
    <recommendedName>
        <fullName evidence="5">Cytochrome c domain-containing protein</fullName>
    </recommendedName>
</protein>
<name>A0A7S8FB14_9BACT</name>
<evidence type="ECO:0000259" key="5">
    <source>
        <dbReference type="PROSITE" id="PS51007"/>
    </source>
</evidence>
<reference evidence="6 7" key="1">
    <citation type="journal article" date="2020" name="ISME J.">
        <title>Enrichment and physiological characterization of a novel comammox Nitrospira indicates ammonium inhibition of complete nitrification.</title>
        <authorList>
            <person name="Sakoula D."/>
            <person name="Koch H."/>
            <person name="Frank J."/>
            <person name="Jetten M.S.M."/>
            <person name="van Kessel M.A.H.J."/>
            <person name="Lucker S."/>
        </authorList>
    </citation>
    <scope>NUCLEOTIDE SEQUENCE [LARGE SCALE GENOMIC DNA]</scope>
    <source>
        <strain evidence="6">Comreactor17</strain>
    </source>
</reference>
<dbReference type="KEGG" id="nkf:Nkreftii_000322"/>
<dbReference type="InterPro" id="IPR009056">
    <property type="entry name" value="Cyt_c-like_dom"/>
</dbReference>
<evidence type="ECO:0000313" key="6">
    <source>
        <dbReference type="EMBL" id="QPD02548.1"/>
    </source>
</evidence>
<dbReference type="SUPFAM" id="SSF46626">
    <property type="entry name" value="Cytochrome c"/>
    <property type="match status" value="1"/>
</dbReference>
<dbReference type="Pfam" id="PF13442">
    <property type="entry name" value="Cytochrome_CBB3"/>
    <property type="match status" value="1"/>
</dbReference>
<accession>A0A7S8FB14</accession>
<dbReference type="Gene3D" id="1.10.760.10">
    <property type="entry name" value="Cytochrome c-like domain"/>
    <property type="match status" value="1"/>
</dbReference>
<dbReference type="EMBL" id="CP047423">
    <property type="protein sequence ID" value="QPD02548.1"/>
    <property type="molecule type" value="Genomic_DNA"/>
</dbReference>
<dbReference type="GO" id="GO:0009055">
    <property type="term" value="F:electron transfer activity"/>
    <property type="evidence" value="ECO:0007669"/>
    <property type="project" value="InterPro"/>
</dbReference>
<proteinExistence type="predicted"/>
<evidence type="ECO:0000256" key="4">
    <source>
        <dbReference type="PROSITE-ProRule" id="PRU00433"/>
    </source>
</evidence>
<gene>
    <name evidence="6" type="ORF">Nkreftii_000322</name>
</gene>
<dbReference type="InterPro" id="IPR036909">
    <property type="entry name" value="Cyt_c-like_dom_sf"/>
</dbReference>
<sequence length="146" mass="16204">MEHMKLSTRSLVIVLGLFFIPNETPAQSTPDWGKAEYESNCASCHGLGGKGDGPLSESFRTKAADLSTLAKRNDGVFPAQRVYDIIDGRQEVAAHGPRAMPVWGRDYRIQVPDIMLGDIQIYGLKDAIVHNKLVVLVDYLHRLQVK</sequence>
<evidence type="ECO:0000256" key="1">
    <source>
        <dbReference type="ARBA" id="ARBA00022617"/>
    </source>
</evidence>
<keyword evidence="2 4" id="KW-0479">Metal-binding</keyword>
<evidence type="ECO:0000256" key="3">
    <source>
        <dbReference type="ARBA" id="ARBA00023004"/>
    </source>
</evidence>
<dbReference type="AlphaFoldDB" id="A0A7S8FB14"/>
<feature type="domain" description="Cytochrome c" evidence="5">
    <location>
        <begin position="28"/>
        <end position="144"/>
    </location>
</feature>
<evidence type="ECO:0000313" key="7">
    <source>
        <dbReference type="Proteomes" id="UP000593737"/>
    </source>
</evidence>
<evidence type="ECO:0000256" key="2">
    <source>
        <dbReference type="ARBA" id="ARBA00022723"/>
    </source>
</evidence>
<organism evidence="6 7">
    <name type="scientific">Candidatus Nitrospira kreftii</name>
    <dbReference type="NCBI Taxonomy" id="2652173"/>
    <lineage>
        <taxon>Bacteria</taxon>
        <taxon>Pseudomonadati</taxon>
        <taxon>Nitrospirota</taxon>
        <taxon>Nitrospiria</taxon>
        <taxon>Nitrospirales</taxon>
        <taxon>Nitrospiraceae</taxon>
        <taxon>Nitrospira</taxon>
    </lineage>
</organism>